<feature type="compositionally biased region" description="Polar residues" evidence="2">
    <location>
        <begin position="499"/>
        <end position="510"/>
    </location>
</feature>
<proteinExistence type="inferred from homology"/>
<dbReference type="GO" id="GO:0008083">
    <property type="term" value="F:growth factor activity"/>
    <property type="evidence" value="ECO:0007669"/>
    <property type="project" value="InterPro"/>
</dbReference>
<dbReference type="EMBL" id="ADMH02001908">
    <property type="protein sequence ID" value="ETN60548.1"/>
    <property type="molecule type" value="Genomic_DNA"/>
</dbReference>
<feature type="compositionally biased region" description="Basic residues" evidence="2">
    <location>
        <begin position="362"/>
        <end position="378"/>
    </location>
</feature>
<dbReference type="Proteomes" id="UP000000673">
    <property type="component" value="Unassembled WGS sequence"/>
</dbReference>
<dbReference type="VEuPathDB" id="VectorBase:ADAR2_009102"/>
<dbReference type="Gene3D" id="2.80.10.50">
    <property type="match status" value="1"/>
</dbReference>
<feature type="compositionally biased region" description="Gly residues" evidence="2">
    <location>
        <begin position="212"/>
        <end position="226"/>
    </location>
</feature>
<dbReference type="InterPro" id="IPR002209">
    <property type="entry name" value="Fibroblast_GF_fam"/>
</dbReference>
<feature type="region of interest" description="Disordered" evidence="2">
    <location>
        <begin position="449"/>
        <end position="584"/>
    </location>
</feature>
<dbReference type="AlphaFoldDB" id="W5JAW4"/>
<dbReference type="CDD" id="cd23307">
    <property type="entry name" value="beta-trefoil_FGF8-like"/>
    <property type="match status" value="1"/>
</dbReference>
<reference evidence="3 5" key="1">
    <citation type="journal article" date="2010" name="BMC Genomics">
        <title>Combination of measures distinguishes pre-miRNAs from other stem-loops in the genome of the newly sequenced Anopheles darlingi.</title>
        <authorList>
            <person name="Mendes N.D."/>
            <person name="Freitas A.T."/>
            <person name="Vasconcelos A.T."/>
            <person name="Sagot M.F."/>
        </authorList>
    </citation>
    <scope>NUCLEOTIDE SEQUENCE</scope>
</reference>
<dbReference type="STRING" id="43151.W5JAW4"/>
<evidence type="ECO:0000313" key="4">
    <source>
        <dbReference type="EnsemblMetazoa" id="ADAC007825-PA"/>
    </source>
</evidence>
<evidence type="ECO:0000313" key="3">
    <source>
        <dbReference type="EMBL" id="ETN60548.1"/>
    </source>
</evidence>
<feature type="compositionally biased region" description="Low complexity" evidence="2">
    <location>
        <begin position="567"/>
        <end position="584"/>
    </location>
</feature>
<dbReference type="Pfam" id="PF00167">
    <property type="entry name" value="FGF"/>
    <property type="match status" value="1"/>
</dbReference>
<dbReference type="VEuPathDB" id="VectorBase:ADAC007825"/>
<feature type="compositionally biased region" description="Polar residues" evidence="2">
    <location>
        <begin position="542"/>
        <end position="566"/>
    </location>
</feature>
<evidence type="ECO:0000256" key="1">
    <source>
        <dbReference type="ARBA" id="ARBA00007936"/>
    </source>
</evidence>
<feature type="compositionally biased region" description="Low complexity" evidence="2">
    <location>
        <begin position="316"/>
        <end position="327"/>
    </location>
</feature>
<evidence type="ECO:0000256" key="2">
    <source>
        <dbReference type="SAM" id="MobiDB-lite"/>
    </source>
</evidence>
<reference evidence="3" key="2">
    <citation type="submission" date="2010-05" db="EMBL/GenBank/DDBJ databases">
        <authorList>
            <person name="Almeida L.G."/>
            <person name="Nicolas M.F."/>
            <person name="Souza R.C."/>
            <person name="Vasconcelos A.T.R."/>
        </authorList>
    </citation>
    <scope>NUCLEOTIDE SEQUENCE</scope>
</reference>
<organism evidence="3">
    <name type="scientific">Anopheles darlingi</name>
    <name type="common">Mosquito</name>
    <dbReference type="NCBI Taxonomy" id="43151"/>
    <lineage>
        <taxon>Eukaryota</taxon>
        <taxon>Metazoa</taxon>
        <taxon>Ecdysozoa</taxon>
        <taxon>Arthropoda</taxon>
        <taxon>Hexapoda</taxon>
        <taxon>Insecta</taxon>
        <taxon>Pterygota</taxon>
        <taxon>Neoptera</taxon>
        <taxon>Endopterygota</taxon>
        <taxon>Diptera</taxon>
        <taxon>Nematocera</taxon>
        <taxon>Culicoidea</taxon>
        <taxon>Culicidae</taxon>
        <taxon>Anophelinae</taxon>
        <taxon>Anopheles</taxon>
    </lineage>
</organism>
<feature type="compositionally biased region" description="Low complexity" evidence="2">
    <location>
        <begin position="462"/>
        <end position="478"/>
    </location>
</feature>
<comment type="similarity">
    <text evidence="1">Belongs to the heparin-binding growth factors family.</text>
</comment>
<dbReference type="SUPFAM" id="SSF50353">
    <property type="entry name" value="Cytokine"/>
    <property type="match status" value="1"/>
</dbReference>
<protein>
    <submittedName>
        <fullName evidence="3 4">Uncharacterized protein</fullName>
    </submittedName>
</protein>
<accession>W5JAW4</accession>
<keyword evidence="5" id="KW-1185">Reference proteome</keyword>
<feature type="compositionally biased region" description="Basic residues" evidence="2">
    <location>
        <begin position="304"/>
        <end position="315"/>
    </location>
</feature>
<gene>
    <name evidence="3" type="ORF">AND_007825</name>
</gene>
<reference evidence="3" key="3">
    <citation type="journal article" date="2013" name="Nucleic Acids Res.">
        <title>The genome of Anopheles darlingi, the main neotropical malaria vector.</title>
        <authorList>
            <person name="Marinotti O."/>
            <person name="Cerqueira G.C."/>
            <person name="de Almeida L.G."/>
            <person name="Ferro M.I."/>
            <person name="Loreto E.L."/>
            <person name="Zaha A."/>
            <person name="Teixeira S.M."/>
            <person name="Wespiser A.R."/>
            <person name="Almeida E Silva A."/>
            <person name="Schlindwein A.D."/>
            <person name="Pacheco A.C."/>
            <person name="Silva A.L."/>
            <person name="Graveley B.R."/>
            <person name="Walenz B.P."/>
            <person name="Lima Bde A."/>
            <person name="Ribeiro C.A."/>
            <person name="Nunes-Silva C.G."/>
            <person name="de Carvalho C.R."/>
            <person name="Soares C.M."/>
            <person name="de Menezes C.B."/>
            <person name="Matiolli C."/>
            <person name="Caffrey D."/>
            <person name="Araujo D.A."/>
            <person name="de Oliveira D.M."/>
            <person name="Golenbock D."/>
            <person name="Grisard E.C."/>
            <person name="Fantinatti-Garboggini F."/>
            <person name="de Carvalho F.M."/>
            <person name="Barcellos F.G."/>
            <person name="Prosdocimi F."/>
            <person name="May G."/>
            <person name="Azevedo Junior G.M."/>
            <person name="Guimaraes G.M."/>
            <person name="Goldman G.H."/>
            <person name="Padilha I.Q."/>
            <person name="Batista Jda S."/>
            <person name="Ferro J.A."/>
            <person name="Ribeiro J.M."/>
            <person name="Fietto J.L."/>
            <person name="Dabbas K.M."/>
            <person name="Cerdeira L."/>
            <person name="Agnez-Lima L.F."/>
            <person name="Brocchi M."/>
            <person name="de Carvalho M.O."/>
            <person name="Teixeira Mde M."/>
            <person name="Diniz Maia Mde M."/>
            <person name="Goldman M.H."/>
            <person name="Cruz Schneider M.P."/>
            <person name="Felipe M.S."/>
            <person name="Hungria M."/>
            <person name="Nicolas M.F."/>
            <person name="Pereira M."/>
            <person name="Montes M.A."/>
            <person name="Cantao M.E."/>
            <person name="Vincentz M."/>
            <person name="Rafael M.S."/>
            <person name="Silverman N."/>
            <person name="Stoco P.H."/>
            <person name="Souza R.C."/>
            <person name="Vicentini R."/>
            <person name="Gazzinelli R.T."/>
            <person name="Neves Rde O."/>
            <person name="Silva R."/>
            <person name="Astolfi-Filho S."/>
            <person name="Maciel T.E."/>
            <person name="Urmenyi T.P."/>
            <person name="Tadei W.P."/>
            <person name="Camargo E.P."/>
            <person name="de Vasconcelos A.T."/>
        </authorList>
    </citation>
    <scope>NUCLEOTIDE SEQUENCE</scope>
</reference>
<feature type="region of interest" description="Disordered" evidence="2">
    <location>
        <begin position="408"/>
        <end position="435"/>
    </location>
</feature>
<dbReference type="EnsemblMetazoa" id="ADAC007825-RA">
    <property type="protein sequence ID" value="ADAC007825-PA"/>
    <property type="gene ID" value="ADAC007825"/>
</dbReference>
<dbReference type="HOGENOM" id="CLU_467105_0_0_1"/>
<sequence>MTDEGQVEARYKCGYRRRTRDNGWIMIHSSSTQQQQQQDPQISVIIGESYNQLQQQQQQQQHQQKKAGENTPDYVAAGGWVCVVNMVNMFAHSRVWCAVATNQTHSPSRPVVAAGGAASDAEIFTLEAVLTEPCFPHCGAAITIYSKEAKRYICLDANGRPKSRRLPPDIDKPRRCLFYEQMDGGAFRFQSVEFPAWYLGFHKNGKPITAGTPGGATGSGGNGGTGPRAPRGRGGKAGGEAGAKGTVPTTGKAAGREKRRRQINEKCFNFERSNASSGSLDEPRLLQPKVEQQQKQQQQQQQHQHQHRHKQKLLRHQQQQQQQQLLRELPDENVPPAIGGNQGNALTEATATGVPGQPYPPHPHRHKHGSGRKGKGSRKAVTPVAGQPQSHPNLELAAGTVASSTFYSTGPSTVTVSEDTPSSSSSSWKATRRPSHLNLHPLIGDVEAALDAANKQRPRTISSQPSGLPPLLSIPVAGGHHGGRSANGGNQRRPELYLHQQSVPPASQSGPYGGTAVGSNTSIAGSGGAGPSGPRKKAGSASAASNHGRNSSKLVQEQIGKQRSIASNQFNRSSNSSSNSTGSA</sequence>
<feature type="compositionally biased region" description="Low complexity" evidence="2">
    <location>
        <begin position="293"/>
        <end position="303"/>
    </location>
</feature>
<feature type="region of interest" description="Disordered" evidence="2">
    <location>
        <begin position="209"/>
        <end position="262"/>
    </location>
</feature>
<feature type="compositionally biased region" description="Low complexity" evidence="2">
    <location>
        <begin position="411"/>
        <end position="427"/>
    </location>
</feature>
<name>W5JAW4_ANODA</name>
<feature type="region of interest" description="Disordered" evidence="2">
    <location>
        <begin position="289"/>
        <end position="393"/>
    </location>
</feature>
<reference evidence="4" key="4">
    <citation type="submission" date="2015-06" db="UniProtKB">
        <authorList>
            <consortium name="EnsemblMetazoa"/>
        </authorList>
    </citation>
    <scope>IDENTIFICATION</scope>
</reference>
<dbReference type="InterPro" id="IPR008996">
    <property type="entry name" value="IL1/FGF"/>
</dbReference>
<evidence type="ECO:0000313" key="5">
    <source>
        <dbReference type="Proteomes" id="UP000000673"/>
    </source>
</evidence>